<gene>
    <name evidence="2" type="primary">Acey_s0176.g564</name>
    <name evidence="2" type="ORF">Y032_0176g564</name>
</gene>
<reference evidence="3" key="1">
    <citation type="journal article" date="2015" name="Nat. Genet.">
        <title>The genome and transcriptome of the zoonotic hookworm Ancylostoma ceylanicum identify infection-specific gene families.</title>
        <authorList>
            <person name="Schwarz E.M."/>
            <person name="Hu Y."/>
            <person name="Antoshechkin I."/>
            <person name="Miller M.M."/>
            <person name="Sternberg P.W."/>
            <person name="Aroian R.V."/>
        </authorList>
    </citation>
    <scope>NUCLEOTIDE SEQUENCE</scope>
    <source>
        <strain evidence="3">HY135</strain>
    </source>
</reference>
<feature type="chain" id="PRO_5001486850" description="Secreted protein" evidence="1">
    <location>
        <begin position="45"/>
        <end position="76"/>
    </location>
</feature>
<keyword evidence="1" id="KW-0732">Signal</keyword>
<protein>
    <recommendedName>
        <fullName evidence="4">Secreted protein</fullName>
    </recommendedName>
</protein>
<accession>A0A016SU91</accession>
<sequence>MTAIGNLLSFGTGCLLIRRLVRLLECVLLLRIQLFLTMKYSLLAQRVPMGGEGVDFVHNYDRSRIGRQICWFDRKQ</sequence>
<name>A0A016SU91_9BILA</name>
<dbReference type="EMBL" id="JARK01001512">
    <property type="protein sequence ID" value="EYB94065.1"/>
    <property type="molecule type" value="Genomic_DNA"/>
</dbReference>
<proteinExistence type="predicted"/>
<evidence type="ECO:0000313" key="2">
    <source>
        <dbReference type="EMBL" id="EYB94065.1"/>
    </source>
</evidence>
<organism evidence="2 3">
    <name type="scientific">Ancylostoma ceylanicum</name>
    <dbReference type="NCBI Taxonomy" id="53326"/>
    <lineage>
        <taxon>Eukaryota</taxon>
        <taxon>Metazoa</taxon>
        <taxon>Ecdysozoa</taxon>
        <taxon>Nematoda</taxon>
        <taxon>Chromadorea</taxon>
        <taxon>Rhabditida</taxon>
        <taxon>Rhabditina</taxon>
        <taxon>Rhabditomorpha</taxon>
        <taxon>Strongyloidea</taxon>
        <taxon>Ancylostomatidae</taxon>
        <taxon>Ancylostomatinae</taxon>
        <taxon>Ancylostoma</taxon>
    </lineage>
</organism>
<evidence type="ECO:0000256" key="1">
    <source>
        <dbReference type="SAM" id="SignalP"/>
    </source>
</evidence>
<evidence type="ECO:0000313" key="3">
    <source>
        <dbReference type="Proteomes" id="UP000024635"/>
    </source>
</evidence>
<evidence type="ECO:0008006" key="4">
    <source>
        <dbReference type="Google" id="ProtNLM"/>
    </source>
</evidence>
<keyword evidence="3" id="KW-1185">Reference proteome</keyword>
<feature type="signal peptide" evidence="1">
    <location>
        <begin position="1"/>
        <end position="44"/>
    </location>
</feature>
<dbReference type="Proteomes" id="UP000024635">
    <property type="component" value="Unassembled WGS sequence"/>
</dbReference>
<comment type="caution">
    <text evidence="2">The sequence shown here is derived from an EMBL/GenBank/DDBJ whole genome shotgun (WGS) entry which is preliminary data.</text>
</comment>
<dbReference type="AlphaFoldDB" id="A0A016SU91"/>